<proteinExistence type="inferred from homology"/>
<dbReference type="InterPro" id="IPR011707">
    <property type="entry name" value="Cu-oxidase-like_N"/>
</dbReference>
<evidence type="ECO:0000256" key="1">
    <source>
        <dbReference type="ARBA" id="ARBA00022618"/>
    </source>
</evidence>
<dbReference type="Pfam" id="PF07731">
    <property type="entry name" value="Cu-oxidase_2"/>
    <property type="match status" value="1"/>
</dbReference>
<keyword evidence="4 5" id="KW-0131">Cell cycle</keyword>
<dbReference type="GO" id="GO:0005507">
    <property type="term" value="F:copper ion binding"/>
    <property type="evidence" value="ECO:0007669"/>
    <property type="project" value="InterPro"/>
</dbReference>
<organism evidence="9 10">
    <name type="scientific">Haemophilus pittmaniae</name>
    <dbReference type="NCBI Taxonomy" id="249188"/>
    <lineage>
        <taxon>Bacteria</taxon>
        <taxon>Pseudomonadati</taxon>
        <taxon>Pseudomonadota</taxon>
        <taxon>Gammaproteobacteria</taxon>
        <taxon>Pasteurellales</taxon>
        <taxon>Pasteurellaceae</taxon>
        <taxon>Haemophilus</taxon>
    </lineage>
</organism>
<dbReference type="EMBL" id="UGHS01000004">
    <property type="protein sequence ID" value="STO93044.1"/>
    <property type="molecule type" value="Genomic_DNA"/>
</dbReference>
<dbReference type="InterPro" id="IPR006311">
    <property type="entry name" value="TAT_signal"/>
</dbReference>
<protein>
    <recommendedName>
        <fullName evidence="5">Cell division protein FtsP</fullName>
    </recommendedName>
</protein>
<gene>
    <name evidence="5 9" type="primary">ftsP</name>
    <name evidence="9" type="ORF">NCTC13335_00908</name>
</gene>
<evidence type="ECO:0000313" key="9">
    <source>
        <dbReference type="EMBL" id="STO93044.1"/>
    </source>
</evidence>
<reference evidence="9 10" key="1">
    <citation type="submission" date="2018-06" db="EMBL/GenBank/DDBJ databases">
        <authorList>
            <consortium name="Pathogen Informatics"/>
            <person name="Doyle S."/>
        </authorList>
    </citation>
    <scope>NUCLEOTIDE SEQUENCE [LARGE SCALE GENOMIC DNA]</scope>
    <source>
        <strain evidence="9 10">NCTC13335</strain>
    </source>
</reference>
<sequence length="471" mass="52391">MKMLPCSRREFIQRTLLAGAFAGLPQPLLAANRPPLQCPPLIEARRGRPIVLTMEEMGYKLDGKHSVAVWGFNGNYLGPTIRIKSGAFAKLNYHNNLPQNVALTIQGLQASGELFGGAARVLRKGDSWAPIVPIEQPAATCWYHAATLANSAYQTYRGLLGMWQIEDDASQKANLPHNYGVNDIPLILQDMEFNRDGLQLFKQNQPHFVGNRLLVNGLESPYLDVPRGWVRLRLLNGSLARAYDLRLDNDQTMLLIARDLGFLNEPQAIESLVLAPGERAEVLVNLNEGDSICLISGRKRDFFDKVKNVFGSDGDFSDNTVLELRPQGEISAFANKPGGNFVSDAATLLKAEVVKTRQFQLDVTNGLINQQRFDPRRVDVFAKQGTVERWIIDATLPIGFTLQGAKFIVESRNNEMTSEAMLSWKDTVWINGKTQILVRFNNQSSNNYPFLFGSSNLMLADMGCIGVLVVQ</sequence>
<dbReference type="InterPro" id="IPR026589">
    <property type="entry name" value="FtsP"/>
</dbReference>
<evidence type="ECO:0000259" key="6">
    <source>
        <dbReference type="Pfam" id="PF00394"/>
    </source>
</evidence>
<dbReference type="GO" id="GO:0030288">
    <property type="term" value="C:outer membrane-bounded periplasmic space"/>
    <property type="evidence" value="ECO:0007669"/>
    <property type="project" value="UniProtKB-UniRule"/>
</dbReference>
<evidence type="ECO:0000259" key="7">
    <source>
        <dbReference type="Pfam" id="PF07731"/>
    </source>
</evidence>
<evidence type="ECO:0000256" key="3">
    <source>
        <dbReference type="ARBA" id="ARBA00022764"/>
    </source>
</evidence>
<keyword evidence="1 5" id="KW-0132">Cell division</keyword>
<dbReference type="InterPro" id="IPR001117">
    <property type="entry name" value="Cu-oxidase_2nd"/>
</dbReference>
<evidence type="ECO:0000313" key="10">
    <source>
        <dbReference type="Proteomes" id="UP000255264"/>
    </source>
</evidence>
<dbReference type="GO" id="GO:0016491">
    <property type="term" value="F:oxidoreductase activity"/>
    <property type="evidence" value="ECO:0007669"/>
    <property type="project" value="InterPro"/>
</dbReference>
<dbReference type="CDD" id="cd13867">
    <property type="entry name" value="CuRO_2_CueO_FtsP"/>
    <property type="match status" value="1"/>
</dbReference>
<comment type="function">
    <text evidence="5">Cell division protein that is required for growth during stress conditions. May be involved in protecting or stabilizing the divisomal assembly under conditions of stress.</text>
</comment>
<evidence type="ECO:0000259" key="8">
    <source>
        <dbReference type="Pfam" id="PF07732"/>
    </source>
</evidence>
<evidence type="ECO:0000256" key="4">
    <source>
        <dbReference type="ARBA" id="ARBA00023306"/>
    </source>
</evidence>
<keyword evidence="10" id="KW-1185">Reference proteome</keyword>
<feature type="domain" description="Plastocyanin-like" evidence="6">
    <location>
        <begin position="229"/>
        <end position="288"/>
    </location>
</feature>
<feature type="domain" description="Plastocyanin-like" evidence="8">
    <location>
        <begin position="56"/>
        <end position="169"/>
    </location>
</feature>
<dbReference type="HAMAP" id="MF_00915">
    <property type="entry name" value="FtsP"/>
    <property type="match status" value="1"/>
</dbReference>
<dbReference type="GO" id="GO:0032153">
    <property type="term" value="C:cell division site"/>
    <property type="evidence" value="ECO:0007669"/>
    <property type="project" value="UniProtKB-UniRule"/>
</dbReference>
<keyword evidence="3 5" id="KW-0574">Periplasm</keyword>
<dbReference type="Pfam" id="PF07732">
    <property type="entry name" value="Cu-oxidase_3"/>
    <property type="match status" value="1"/>
</dbReference>
<dbReference type="PANTHER" id="PTHR48267:SF1">
    <property type="entry name" value="BILIRUBIN OXIDASE"/>
    <property type="match status" value="1"/>
</dbReference>
<accession>A0A377IXP1</accession>
<dbReference type="SUPFAM" id="SSF49503">
    <property type="entry name" value="Cupredoxins"/>
    <property type="match status" value="3"/>
</dbReference>
<dbReference type="Proteomes" id="UP000255264">
    <property type="component" value="Unassembled WGS sequence"/>
</dbReference>
<feature type="domain" description="Plastocyanin-like" evidence="7">
    <location>
        <begin position="359"/>
        <end position="470"/>
    </location>
</feature>
<dbReference type="PROSITE" id="PS51318">
    <property type="entry name" value="TAT"/>
    <property type="match status" value="1"/>
</dbReference>
<evidence type="ECO:0000256" key="5">
    <source>
        <dbReference type="HAMAP-Rule" id="MF_00915"/>
    </source>
</evidence>
<keyword evidence="2" id="KW-0732">Signal</keyword>
<dbReference type="PANTHER" id="PTHR48267">
    <property type="entry name" value="CUPREDOXIN SUPERFAMILY PROTEIN"/>
    <property type="match status" value="1"/>
</dbReference>
<comment type="subcellular location">
    <subcellularLocation>
        <location evidence="5">Periplasm</location>
    </subcellularLocation>
    <text evidence="5">Localizes to the division septum.</text>
</comment>
<dbReference type="Pfam" id="PF00394">
    <property type="entry name" value="Cu-oxidase"/>
    <property type="match status" value="1"/>
</dbReference>
<dbReference type="InterPro" id="IPR008972">
    <property type="entry name" value="Cupredoxin"/>
</dbReference>
<dbReference type="InterPro" id="IPR045087">
    <property type="entry name" value="Cu-oxidase_fam"/>
</dbReference>
<evidence type="ECO:0000256" key="2">
    <source>
        <dbReference type="ARBA" id="ARBA00022729"/>
    </source>
</evidence>
<name>A0A377IXP1_9PAST</name>
<dbReference type="Gene3D" id="2.60.40.420">
    <property type="entry name" value="Cupredoxins - blue copper proteins"/>
    <property type="match status" value="3"/>
</dbReference>
<comment type="similarity">
    <text evidence="5">Belongs to the FtsP family.</text>
</comment>
<dbReference type="GO" id="GO:0043093">
    <property type="term" value="P:FtsZ-dependent cytokinesis"/>
    <property type="evidence" value="ECO:0007669"/>
    <property type="project" value="UniProtKB-UniRule"/>
</dbReference>
<dbReference type="AlphaFoldDB" id="A0A377IXP1"/>
<dbReference type="InterPro" id="IPR011706">
    <property type="entry name" value="Cu-oxidase_C"/>
</dbReference>